<dbReference type="InterPro" id="IPR013785">
    <property type="entry name" value="Aldolase_TIM"/>
</dbReference>
<dbReference type="Proteomes" id="UP000298111">
    <property type="component" value="Unassembled WGS sequence"/>
</dbReference>
<dbReference type="Gene3D" id="3.20.20.70">
    <property type="entry name" value="Aldolase class I"/>
    <property type="match status" value="1"/>
</dbReference>
<evidence type="ECO:0000256" key="1">
    <source>
        <dbReference type="SAM" id="MobiDB-lite"/>
    </source>
</evidence>
<dbReference type="Pfam" id="PF08013">
    <property type="entry name" value="GatZ_KbaZ-like"/>
    <property type="match status" value="1"/>
</dbReference>
<evidence type="ECO:0008006" key="4">
    <source>
        <dbReference type="Google" id="ProtNLM"/>
    </source>
</evidence>
<accession>A0A8H1LK12</accession>
<dbReference type="GO" id="GO:0005975">
    <property type="term" value="P:carbohydrate metabolic process"/>
    <property type="evidence" value="ECO:0007669"/>
    <property type="project" value="InterPro"/>
</dbReference>
<sequence length="413" mass="44180">MEPVVGIGPVSRTTVDAALTVARRTRTPLMLIPSRRQVDAAEFGGGYLGWTTDEFAAYVREHDTEGLTLLCRDHGGPWMHPAEATLTDPAEAMASCLASFTADLDAGFGLLHIDTSEGRPGTGPAPAREAAERLVELYARCHAEATARGVTVAYEIGFEPQDVDTNDPDEFKAALRSVLEGIEAAGAPRPRYVVAQTGTKVAELRNVGRFHRPGARSETLRQVSTLAAICHQEGVLLKAHNCDYLTVEETALLLRAGVDAFNVAPEYGVTETRALLRVLDEMALPRAKEDFLRLAHDSGKWRKWLLEPSTATDVERAVIAGHYVFRTDEGLRIRAEAAHALSRRGRPPLETVLREAVAERIGAALRAVAAARTPVAAVGRATGARPVPDPAPVQDPASLPDPAAAGPAPGAAR</sequence>
<protein>
    <recommendedName>
        <fullName evidence="4">Tagatose-6-phosphate kinase</fullName>
    </recommendedName>
</protein>
<organism evidence="2 3">
    <name type="scientific">Streptomyces albus</name>
    <dbReference type="NCBI Taxonomy" id="1888"/>
    <lineage>
        <taxon>Bacteria</taxon>
        <taxon>Bacillati</taxon>
        <taxon>Actinomycetota</taxon>
        <taxon>Actinomycetes</taxon>
        <taxon>Kitasatosporales</taxon>
        <taxon>Streptomycetaceae</taxon>
        <taxon>Streptomyces</taxon>
    </lineage>
</organism>
<proteinExistence type="predicted"/>
<reference evidence="2 3" key="1">
    <citation type="submission" date="2018-10" db="EMBL/GenBank/DDBJ databases">
        <title>Isolation of pseudouridimycin from Streptomyces albus DSM 40763.</title>
        <authorList>
            <person name="Rosenqvist P."/>
            <person name="Metsae-Ketelae M."/>
            <person name="Virta P."/>
        </authorList>
    </citation>
    <scope>NUCLEOTIDE SEQUENCE [LARGE SCALE GENOMIC DNA]</scope>
    <source>
        <strain evidence="2 3">DSM 40763</strain>
    </source>
</reference>
<gene>
    <name evidence="2" type="ORF">D8771_05990</name>
</gene>
<dbReference type="InterPro" id="IPR012062">
    <property type="entry name" value="GatZ/KbaZ-like"/>
</dbReference>
<dbReference type="GeneID" id="75180096"/>
<comment type="caution">
    <text evidence="2">The sequence shown here is derived from an EMBL/GenBank/DDBJ whole genome shotgun (WGS) entry which is preliminary data.</text>
</comment>
<feature type="region of interest" description="Disordered" evidence="1">
    <location>
        <begin position="380"/>
        <end position="413"/>
    </location>
</feature>
<dbReference type="EMBL" id="RCIY01000040">
    <property type="protein sequence ID" value="TGG85972.1"/>
    <property type="molecule type" value="Genomic_DNA"/>
</dbReference>
<evidence type="ECO:0000313" key="2">
    <source>
        <dbReference type="EMBL" id="TGG85972.1"/>
    </source>
</evidence>
<dbReference type="RefSeq" id="WP_135566753.1">
    <property type="nucleotide sequence ID" value="NZ_CP103060.1"/>
</dbReference>
<dbReference type="AlphaFoldDB" id="A0A8H1LK12"/>
<name>A0A8H1LK12_9ACTN</name>
<evidence type="ECO:0000313" key="3">
    <source>
        <dbReference type="Proteomes" id="UP000298111"/>
    </source>
</evidence>
<dbReference type="SUPFAM" id="SSF51569">
    <property type="entry name" value="Aldolase"/>
    <property type="match status" value="1"/>
</dbReference>
<feature type="compositionally biased region" description="Low complexity" evidence="1">
    <location>
        <begin position="394"/>
        <end position="413"/>
    </location>
</feature>